<dbReference type="InterPro" id="IPR006015">
    <property type="entry name" value="Universal_stress_UspA"/>
</dbReference>
<reference evidence="3 4" key="1">
    <citation type="submission" date="2018-11" db="EMBL/GenBank/DDBJ databases">
        <title>Draft genome sequence of Ferruginibacter sp. BO-59.</title>
        <authorList>
            <person name="Im W.T."/>
        </authorList>
    </citation>
    <scope>NUCLEOTIDE SEQUENCE [LARGE SCALE GENOMIC DNA]</scope>
    <source>
        <strain evidence="3 4">BO-59</strain>
    </source>
</reference>
<dbReference type="PANTHER" id="PTHR46268:SF6">
    <property type="entry name" value="UNIVERSAL STRESS PROTEIN UP12"/>
    <property type="match status" value="1"/>
</dbReference>
<dbReference type="PRINTS" id="PR01438">
    <property type="entry name" value="UNVRSLSTRESS"/>
</dbReference>
<evidence type="ECO:0000313" key="3">
    <source>
        <dbReference type="EMBL" id="RNI35248.1"/>
    </source>
</evidence>
<dbReference type="Gene3D" id="3.40.50.620">
    <property type="entry name" value="HUPs"/>
    <property type="match status" value="2"/>
</dbReference>
<gene>
    <name evidence="3" type="ORF">EFY79_13410</name>
</gene>
<dbReference type="EMBL" id="RJJR01000011">
    <property type="protein sequence ID" value="RNI35248.1"/>
    <property type="molecule type" value="Genomic_DNA"/>
</dbReference>
<dbReference type="InterPro" id="IPR006016">
    <property type="entry name" value="UspA"/>
</dbReference>
<proteinExistence type="inferred from homology"/>
<name>A0A3M9NE40_9BACT</name>
<dbReference type="SUPFAM" id="SSF52402">
    <property type="entry name" value="Adenine nucleotide alpha hydrolases-like"/>
    <property type="match status" value="2"/>
</dbReference>
<dbReference type="InterPro" id="IPR014729">
    <property type="entry name" value="Rossmann-like_a/b/a_fold"/>
</dbReference>
<dbReference type="CDD" id="cd00293">
    <property type="entry name" value="USP-like"/>
    <property type="match status" value="1"/>
</dbReference>
<dbReference type="RefSeq" id="WP_123121235.1">
    <property type="nucleotide sequence ID" value="NZ_RJJR01000011.1"/>
</dbReference>
<keyword evidence="4" id="KW-1185">Reference proteome</keyword>
<feature type="domain" description="UspA" evidence="2">
    <location>
        <begin position="1"/>
        <end position="135"/>
    </location>
</feature>
<comment type="similarity">
    <text evidence="1">Belongs to the universal stress protein A family.</text>
</comment>
<dbReference type="AlphaFoldDB" id="A0A3M9NE40"/>
<protein>
    <submittedName>
        <fullName evidence="3">Universal stress protein</fullName>
    </submittedName>
</protein>
<evidence type="ECO:0000313" key="4">
    <source>
        <dbReference type="Proteomes" id="UP000267223"/>
    </source>
</evidence>
<dbReference type="Pfam" id="PF00582">
    <property type="entry name" value="Usp"/>
    <property type="match status" value="1"/>
</dbReference>
<accession>A0A3M9NE40</accession>
<evidence type="ECO:0000256" key="1">
    <source>
        <dbReference type="ARBA" id="ARBA00008791"/>
    </source>
</evidence>
<dbReference type="PANTHER" id="PTHR46268">
    <property type="entry name" value="STRESS RESPONSE PROTEIN NHAX"/>
    <property type="match status" value="1"/>
</dbReference>
<sequence length="269" mass="30371">MKKFLVPIDFSDASINAAKYAVALTSQVSEAEITFYNVYSSISLPTLSSKEEGSREQISLNELNEIRTQIGEGRNISLAVEEGSFVDMLYEYVLGHGIEMVIMGITGSSRIRQVFMGTSTLNIIRKIDCPVMIIPAEAEFKGLKKVVFTSDFTDVARTTPFVTLKEIINTFKPSLEILNVDSEHFVELTPEYKIEKEAMEEKLGEYHPEFSFLRAYDFLEGISSFVESREMDAIITVPRKHSFLSQLFKTSHTKKLAYHSRVPIITLPA</sequence>
<dbReference type="OrthoDB" id="9788959at2"/>
<organism evidence="3 4">
    <name type="scientific">Hanamia caeni</name>
    <dbReference type="NCBI Taxonomy" id="2294116"/>
    <lineage>
        <taxon>Bacteria</taxon>
        <taxon>Pseudomonadati</taxon>
        <taxon>Bacteroidota</taxon>
        <taxon>Chitinophagia</taxon>
        <taxon>Chitinophagales</taxon>
        <taxon>Chitinophagaceae</taxon>
        <taxon>Hanamia</taxon>
    </lineage>
</organism>
<comment type="caution">
    <text evidence="3">The sequence shown here is derived from an EMBL/GenBank/DDBJ whole genome shotgun (WGS) entry which is preliminary data.</text>
</comment>
<dbReference type="Proteomes" id="UP000267223">
    <property type="component" value="Unassembled WGS sequence"/>
</dbReference>
<evidence type="ECO:0000259" key="2">
    <source>
        <dbReference type="Pfam" id="PF00582"/>
    </source>
</evidence>